<evidence type="ECO:0000256" key="2">
    <source>
        <dbReference type="SAM" id="SignalP"/>
    </source>
</evidence>
<evidence type="ECO:0000313" key="3">
    <source>
        <dbReference type="EMBL" id="TBN51017.1"/>
    </source>
</evidence>
<proteinExistence type="predicted"/>
<accession>A0ABY1YMK2</accession>
<name>A0ABY1YMK2_9RHOB</name>
<feature type="chain" id="PRO_5045463936" evidence="2">
    <location>
        <begin position="25"/>
        <end position="71"/>
    </location>
</feature>
<keyword evidence="4" id="KW-1185">Reference proteome</keyword>
<gene>
    <name evidence="3" type="ORF">EYF88_08435</name>
</gene>
<evidence type="ECO:0000313" key="4">
    <source>
        <dbReference type="Proteomes" id="UP000292859"/>
    </source>
</evidence>
<protein>
    <submittedName>
        <fullName evidence="3">Uncharacterized protein</fullName>
    </submittedName>
</protein>
<comment type="caution">
    <text evidence="3">The sequence shown here is derived from an EMBL/GenBank/DDBJ whole genome shotgun (WGS) entry which is preliminary data.</text>
</comment>
<organism evidence="3 4">
    <name type="scientific">Paracoccus sediminis</name>
    <dbReference type="NCBI Taxonomy" id="1214787"/>
    <lineage>
        <taxon>Bacteria</taxon>
        <taxon>Pseudomonadati</taxon>
        <taxon>Pseudomonadota</taxon>
        <taxon>Alphaproteobacteria</taxon>
        <taxon>Rhodobacterales</taxon>
        <taxon>Paracoccaceae</taxon>
        <taxon>Paracoccus</taxon>
    </lineage>
</organism>
<feature type="signal peptide" evidence="2">
    <location>
        <begin position="1"/>
        <end position="24"/>
    </location>
</feature>
<evidence type="ECO:0000256" key="1">
    <source>
        <dbReference type="SAM" id="MobiDB-lite"/>
    </source>
</evidence>
<sequence>MMRNSDILIAAGGFLLLAGLAAKAARPSADADHRYVRPAGPAEMSAPPRHWDRVDETSDESFPASDPPGGY</sequence>
<reference evidence="3 4" key="1">
    <citation type="submission" date="2019-02" db="EMBL/GenBank/DDBJ databases">
        <authorList>
            <person name="Zhang G."/>
        </authorList>
    </citation>
    <scope>NUCLEOTIDE SEQUENCE [LARGE SCALE GENOMIC DNA]</scope>
    <source>
        <strain evidence="3 4">CMB17</strain>
    </source>
</reference>
<feature type="region of interest" description="Disordered" evidence="1">
    <location>
        <begin position="27"/>
        <end position="71"/>
    </location>
</feature>
<dbReference type="Proteomes" id="UP000292859">
    <property type="component" value="Unassembled WGS sequence"/>
</dbReference>
<dbReference type="EMBL" id="SIRL01000004">
    <property type="protein sequence ID" value="TBN51017.1"/>
    <property type="molecule type" value="Genomic_DNA"/>
</dbReference>
<keyword evidence="2" id="KW-0732">Signal</keyword>